<keyword evidence="3" id="KW-1185">Reference proteome</keyword>
<evidence type="ECO:0000256" key="1">
    <source>
        <dbReference type="SAM" id="MobiDB-lite"/>
    </source>
</evidence>
<dbReference type="OrthoDB" id="48709at2759"/>
<name>A0A9K3M266_9STRA</name>
<proteinExistence type="predicted"/>
<dbReference type="EMBL" id="JAGRRH010000003">
    <property type="protein sequence ID" value="KAG7372575.1"/>
    <property type="molecule type" value="Genomic_DNA"/>
</dbReference>
<comment type="caution">
    <text evidence="2">The sequence shown here is derived from an EMBL/GenBank/DDBJ whole genome shotgun (WGS) entry which is preliminary data.</text>
</comment>
<accession>A0A9K3M266</accession>
<evidence type="ECO:0000313" key="3">
    <source>
        <dbReference type="Proteomes" id="UP000693970"/>
    </source>
</evidence>
<evidence type="ECO:0000313" key="2">
    <source>
        <dbReference type="EMBL" id="KAG7372575.1"/>
    </source>
</evidence>
<dbReference type="AlphaFoldDB" id="A0A9K3M266"/>
<feature type="compositionally biased region" description="Polar residues" evidence="1">
    <location>
        <begin position="1"/>
        <end position="19"/>
    </location>
</feature>
<reference evidence="2" key="1">
    <citation type="journal article" date="2021" name="Sci. Rep.">
        <title>Diploid genomic architecture of Nitzschia inconspicua, an elite biomass production diatom.</title>
        <authorList>
            <person name="Oliver A."/>
            <person name="Podell S."/>
            <person name="Pinowska A."/>
            <person name="Traller J.C."/>
            <person name="Smith S.R."/>
            <person name="McClure R."/>
            <person name="Beliaev A."/>
            <person name="Bohutskyi P."/>
            <person name="Hill E.A."/>
            <person name="Rabines A."/>
            <person name="Zheng H."/>
            <person name="Allen L.Z."/>
            <person name="Kuo A."/>
            <person name="Grigoriev I.V."/>
            <person name="Allen A.E."/>
            <person name="Hazlebeck D."/>
            <person name="Allen E.E."/>
        </authorList>
    </citation>
    <scope>NUCLEOTIDE SEQUENCE</scope>
    <source>
        <strain evidence="2">Hildebrandi</strain>
    </source>
</reference>
<gene>
    <name evidence="2" type="ORF">IV203_018718</name>
</gene>
<dbReference type="Proteomes" id="UP000693970">
    <property type="component" value="Unassembled WGS sequence"/>
</dbReference>
<sequence length="200" mass="22760">MTLPLGSTSSISLDSMSPTPVNPLQPPKSGKKVSFNNDVWVLPLRRNSDEDVRQIWYGASELFAFRREGRDIALSFRKGLVPASPGQYRGFENTAPNRQQQRHLSIRCTLSAHRKGLNTEDTASVAKMCNEWSTELAFFQACHDYFDIYQPHLTCMIPDISSIPGPQYPSAWVQESAAKNMRRVNLREDQSCRRVRQRIS</sequence>
<organism evidence="2 3">
    <name type="scientific">Nitzschia inconspicua</name>
    <dbReference type="NCBI Taxonomy" id="303405"/>
    <lineage>
        <taxon>Eukaryota</taxon>
        <taxon>Sar</taxon>
        <taxon>Stramenopiles</taxon>
        <taxon>Ochrophyta</taxon>
        <taxon>Bacillariophyta</taxon>
        <taxon>Bacillariophyceae</taxon>
        <taxon>Bacillariophycidae</taxon>
        <taxon>Bacillariales</taxon>
        <taxon>Bacillariaceae</taxon>
        <taxon>Nitzschia</taxon>
    </lineage>
</organism>
<protein>
    <submittedName>
        <fullName evidence="2">Uncharacterized protein</fullName>
    </submittedName>
</protein>
<reference evidence="2" key="2">
    <citation type="submission" date="2021-04" db="EMBL/GenBank/DDBJ databases">
        <authorList>
            <person name="Podell S."/>
        </authorList>
    </citation>
    <scope>NUCLEOTIDE SEQUENCE</scope>
    <source>
        <strain evidence="2">Hildebrandi</strain>
    </source>
</reference>
<feature type="region of interest" description="Disordered" evidence="1">
    <location>
        <begin position="1"/>
        <end position="30"/>
    </location>
</feature>